<proteinExistence type="inferred from homology"/>
<name>A0A3S0I8P4_9BACI</name>
<organism evidence="13 14">
    <name type="scientific">Bacillus yapensis</name>
    <dbReference type="NCBI Taxonomy" id="2492960"/>
    <lineage>
        <taxon>Bacteria</taxon>
        <taxon>Bacillati</taxon>
        <taxon>Bacillota</taxon>
        <taxon>Bacilli</taxon>
        <taxon>Bacillales</taxon>
        <taxon>Bacillaceae</taxon>
        <taxon>Bacillus</taxon>
    </lineage>
</organism>
<keyword evidence="3 13" id="KW-0808">Transferase</keyword>
<keyword evidence="14" id="KW-1185">Reference proteome</keyword>
<evidence type="ECO:0000256" key="9">
    <source>
        <dbReference type="ARBA" id="ARBA00040679"/>
    </source>
</evidence>
<evidence type="ECO:0000256" key="6">
    <source>
        <dbReference type="ARBA" id="ARBA00023315"/>
    </source>
</evidence>
<dbReference type="Pfam" id="PF13480">
    <property type="entry name" value="Acetyltransf_6"/>
    <property type="match status" value="1"/>
</dbReference>
<keyword evidence="4" id="KW-0133">Cell shape</keyword>
<evidence type="ECO:0000259" key="12">
    <source>
        <dbReference type="Pfam" id="PF13480"/>
    </source>
</evidence>
<dbReference type="AlphaFoldDB" id="A0A3S0I8P4"/>
<keyword evidence="5" id="KW-0573">Peptidoglycan synthesis</keyword>
<dbReference type="EMBL" id="RXNT01000011">
    <property type="protein sequence ID" value="RTR30012.1"/>
    <property type="molecule type" value="Genomic_DNA"/>
</dbReference>
<dbReference type="Proteomes" id="UP000271374">
    <property type="component" value="Unassembled WGS sequence"/>
</dbReference>
<keyword evidence="7" id="KW-0961">Cell wall biogenesis/degradation</keyword>
<dbReference type="Gene3D" id="3.40.630.30">
    <property type="match status" value="1"/>
</dbReference>
<dbReference type="PANTHER" id="PTHR36174:SF1">
    <property type="entry name" value="LIPID II:GLYCINE GLYCYLTRANSFERASE"/>
    <property type="match status" value="1"/>
</dbReference>
<evidence type="ECO:0000256" key="3">
    <source>
        <dbReference type="ARBA" id="ARBA00022679"/>
    </source>
</evidence>
<dbReference type="OrthoDB" id="9785911at2"/>
<dbReference type="EC" id="2.3.2.16" evidence="8"/>
<dbReference type="GO" id="GO:0016755">
    <property type="term" value="F:aminoacyltransferase activity"/>
    <property type="evidence" value="ECO:0007669"/>
    <property type="project" value="InterPro"/>
</dbReference>
<dbReference type="GO" id="GO:0005737">
    <property type="term" value="C:cytoplasm"/>
    <property type="evidence" value="ECO:0007669"/>
    <property type="project" value="UniProtKB-SubCell"/>
</dbReference>
<dbReference type="PANTHER" id="PTHR36174">
    <property type="entry name" value="LIPID II:GLYCINE GLYCYLTRANSFERASE"/>
    <property type="match status" value="1"/>
</dbReference>
<comment type="similarity">
    <text evidence="2">Belongs to the FemABX family.</text>
</comment>
<evidence type="ECO:0000313" key="13">
    <source>
        <dbReference type="EMBL" id="RTR30012.1"/>
    </source>
</evidence>
<evidence type="ECO:0000256" key="8">
    <source>
        <dbReference type="ARBA" id="ARBA00039074"/>
    </source>
</evidence>
<reference evidence="13 14" key="1">
    <citation type="submission" date="2018-12" db="EMBL/GenBank/DDBJ databases">
        <title>Bacillus yapensis draft genome sequence.</title>
        <authorList>
            <person name="Yu L."/>
            <person name="Xu X."/>
            <person name="Tang X."/>
        </authorList>
    </citation>
    <scope>NUCLEOTIDE SEQUENCE [LARGE SCALE GENOMIC DNA]</scope>
    <source>
        <strain evidence="13 14">XXST-01</strain>
    </source>
</reference>
<dbReference type="GO" id="GO:0009252">
    <property type="term" value="P:peptidoglycan biosynthetic process"/>
    <property type="evidence" value="ECO:0007669"/>
    <property type="project" value="UniProtKB-KW"/>
</dbReference>
<evidence type="ECO:0000256" key="11">
    <source>
        <dbReference type="ARBA" id="ARBA00048654"/>
    </source>
</evidence>
<dbReference type="RefSeq" id="WP_126409297.1">
    <property type="nucleotide sequence ID" value="NZ_RXNT01000011.1"/>
</dbReference>
<evidence type="ECO:0000256" key="5">
    <source>
        <dbReference type="ARBA" id="ARBA00022984"/>
    </source>
</evidence>
<comment type="caution">
    <text evidence="13">The sequence shown here is derived from an EMBL/GenBank/DDBJ whole genome shotgun (WGS) entry which is preliminary data.</text>
</comment>
<dbReference type="PROSITE" id="PS51191">
    <property type="entry name" value="FEMABX"/>
    <property type="match status" value="1"/>
</dbReference>
<evidence type="ECO:0000256" key="7">
    <source>
        <dbReference type="ARBA" id="ARBA00023316"/>
    </source>
</evidence>
<dbReference type="GO" id="GO:0008360">
    <property type="term" value="P:regulation of cell shape"/>
    <property type="evidence" value="ECO:0007669"/>
    <property type="project" value="UniProtKB-KW"/>
</dbReference>
<evidence type="ECO:0000313" key="14">
    <source>
        <dbReference type="Proteomes" id="UP000271374"/>
    </source>
</evidence>
<accession>A0A3S0I8P4</accession>
<evidence type="ECO:0000256" key="10">
    <source>
        <dbReference type="ARBA" id="ARBA00042933"/>
    </source>
</evidence>
<keyword evidence="6" id="KW-0012">Acyltransferase</keyword>
<dbReference type="SUPFAM" id="SSF55729">
    <property type="entry name" value="Acyl-CoA N-acyltransferases (Nat)"/>
    <property type="match status" value="1"/>
</dbReference>
<dbReference type="InterPro" id="IPR050644">
    <property type="entry name" value="PG_Glycine_Bridge_Synth"/>
</dbReference>
<sequence>MSHFEIINDSSRWNAITKSFKKLDSYFSYEYGSLFAKQEKGILLAAYYENDSSSIFYPFIKREVPYGKEKYYDIVTPYGYGGPILVGTKTNIVDFYMHFKKYCISNQIITETIRFHPFYENHKYCEQVMDVQYIRQTTSVDLSVSLDTIRKNYTLMNKRNIKKAQKIGLSCFIADKSSENIDLFMEMYKETMDRNKASEYYYFDKSFFLEQVKDNDLSKSFILFTKHESEIIAGTIVIIGQDYGHYHLGASRTEYLDLKPNNLLFDFMIEFCHSLGIKALHLGGGYSEDDGLFKFKSSFTNNHNHPYYIGKKVHSPDEYEKISNEINEFYEVNNTYFPVYRGIIGKKKVSTTNSSGGD</sequence>
<dbReference type="InterPro" id="IPR003447">
    <property type="entry name" value="FEMABX"/>
</dbReference>
<comment type="catalytic activity">
    <reaction evidence="11">
        <text>beta-D-GlcNAc-(1-&gt;4)-Mur2Ac(oyl-L-Ala-D-isoglutaminyl-L-Lys-D-Ala-D-Ala)-di-trans,octa-cis-undecaprenyl diphosphate + glycyl-tRNA(Gly) = beta-D-GlcNAc-(1-&gt;4)-Mur2Ac(oyl-L-Ala-D-isoglutaminyl-L-Lys-(N(6)-Gly)-D-Ala-D-Ala)-di-trans,octa-cis-undecaprenyl diphosphate + tRNA(Gly) + H(+)</text>
        <dbReference type="Rhea" id="RHEA:30435"/>
        <dbReference type="Rhea" id="RHEA-COMP:9664"/>
        <dbReference type="Rhea" id="RHEA-COMP:9683"/>
        <dbReference type="ChEBI" id="CHEBI:15378"/>
        <dbReference type="ChEBI" id="CHEBI:62233"/>
        <dbReference type="ChEBI" id="CHEBI:62234"/>
        <dbReference type="ChEBI" id="CHEBI:78442"/>
        <dbReference type="ChEBI" id="CHEBI:78522"/>
        <dbReference type="EC" id="2.3.2.16"/>
    </reaction>
</comment>
<comment type="subcellular location">
    <subcellularLocation>
        <location evidence="1">Cytoplasm</location>
    </subcellularLocation>
</comment>
<evidence type="ECO:0000256" key="4">
    <source>
        <dbReference type="ARBA" id="ARBA00022960"/>
    </source>
</evidence>
<gene>
    <name evidence="13" type="ORF">EKG37_14020</name>
</gene>
<dbReference type="InterPro" id="IPR038740">
    <property type="entry name" value="BioF2-like_GNAT_dom"/>
</dbReference>
<evidence type="ECO:0000256" key="2">
    <source>
        <dbReference type="ARBA" id="ARBA00009943"/>
    </source>
</evidence>
<feature type="domain" description="BioF2-like acetyltransferase" evidence="12">
    <location>
        <begin position="158"/>
        <end position="287"/>
    </location>
</feature>
<dbReference type="GO" id="GO:0071555">
    <property type="term" value="P:cell wall organization"/>
    <property type="evidence" value="ECO:0007669"/>
    <property type="project" value="UniProtKB-KW"/>
</dbReference>
<protein>
    <recommendedName>
        <fullName evidence="9">Lipid II:glycine glycyltransferase</fullName>
        <ecNumber evidence="8">2.3.2.16</ecNumber>
    </recommendedName>
    <alternativeName>
        <fullName evidence="10">Factor essential for expression of methicillin resistance X</fullName>
    </alternativeName>
</protein>
<dbReference type="InterPro" id="IPR016181">
    <property type="entry name" value="Acyl_CoA_acyltransferase"/>
</dbReference>
<evidence type="ECO:0000256" key="1">
    <source>
        <dbReference type="ARBA" id="ARBA00004496"/>
    </source>
</evidence>